<dbReference type="AlphaFoldDB" id="A0AAE0GR31"/>
<comment type="caution">
    <text evidence="3">The sequence shown here is derived from an EMBL/GenBank/DDBJ whole genome shotgun (WGS) entry which is preliminary data.</text>
</comment>
<feature type="region of interest" description="Disordered" evidence="2">
    <location>
        <begin position="275"/>
        <end position="309"/>
    </location>
</feature>
<reference evidence="3 4" key="1">
    <citation type="journal article" date="2015" name="Genome Biol. Evol.">
        <title>Comparative Genomics of a Bacterivorous Green Alga Reveals Evolutionary Causalities and Consequences of Phago-Mixotrophic Mode of Nutrition.</title>
        <authorList>
            <person name="Burns J.A."/>
            <person name="Paasch A."/>
            <person name="Narechania A."/>
            <person name="Kim E."/>
        </authorList>
    </citation>
    <scope>NUCLEOTIDE SEQUENCE [LARGE SCALE GENOMIC DNA]</scope>
    <source>
        <strain evidence="3 4">PLY_AMNH</strain>
    </source>
</reference>
<proteinExistence type="predicted"/>
<keyword evidence="4" id="KW-1185">Reference proteome</keyword>
<dbReference type="SUPFAM" id="SSF47823">
    <property type="entry name" value="lambda integrase-like, N-terminal domain"/>
    <property type="match status" value="1"/>
</dbReference>
<protein>
    <submittedName>
        <fullName evidence="3">Uncharacterized protein</fullName>
    </submittedName>
</protein>
<dbReference type="InterPro" id="IPR010998">
    <property type="entry name" value="Integrase_recombinase_N"/>
</dbReference>
<dbReference type="EMBL" id="LGRX02003184">
    <property type="protein sequence ID" value="KAK3282727.1"/>
    <property type="molecule type" value="Genomic_DNA"/>
</dbReference>
<dbReference type="GO" id="GO:0003677">
    <property type="term" value="F:DNA binding"/>
    <property type="evidence" value="ECO:0007669"/>
    <property type="project" value="UniProtKB-KW"/>
</dbReference>
<name>A0AAE0GR31_9CHLO</name>
<evidence type="ECO:0000256" key="1">
    <source>
        <dbReference type="ARBA" id="ARBA00023125"/>
    </source>
</evidence>
<sequence>MPRGNYGPKSKKLKDFCEGEGREWLPASEETARLYLATLLHSGGIRATSLQPYLSAINNYHEDMGWSGPAKGISVTRAVTGITVRMMTAETTGVTVTERTWLLLAKHVRTENVMMDEDGVTVHCGPDPKEGQEPQAEETTAVYPLVGGGRATAYINPTGPGNARLLWVAGTTGNLFGYQRAQLTRPSSSSLPSLLRQLSLSVQGGAVHFYHRSAADDQAPADSDSMASAAELHEALLLVGIARHAKYVSVWERLTSGPRQQARSTQPCRDDLATACSDESHRNEHPEARSLGDHEEEERTAGTSGGGRLRPARCPLALRRFNVDVTDVWVQHIPHARLVAAMHSLHMDSV</sequence>
<evidence type="ECO:0000313" key="4">
    <source>
        <dbReference type="Proteomes" id="UP001190700"/>
    </source>
</evidence>
<accession>A0AAE0GR31</accession>
<feature type="compositionally biased region" description="Basic and acidic residues" evidence="2">
    <location>
        <begin position="275"/>
        <end position="300"/>
    </location>
</feature>
<gene>
    <name evidence="3" type="ORF">CYMTET_9545</name>
</gene>
<dbReference type="Gene3D" id="1.10.150.130">
    <property type="match status" value="1"/>
</dbReference>
<keyword evidence="1" id="KW-0238">DNA-binding</keyword>
<organism evidence="3 4">
    <name type="scientific">Cymbomonas tetramitiformis</name>
    <dbReference type="NCBI Taxonomy" id="36881"/>
    <lineage>
        <taxon>Eukaryota</taxon>
        <taxon>Viridiplantae</taxon>
        <taxon>Chlorophyta</taxon>
        <taxon>Pyramimonadophyceae</taxon>
        <taxon>Pyramimonadales</taxon>
        <taxon>Pyramimonadaceae</taxon>
        <taxon>Cymbomonas</taxon>
    </lineage>
</organism>
<evidence type="ECO:0000313" key="3">
    <source>
        <dbReference type="EMBL" id="KAK3282727.1"/>
    </source>
</evidence>
<evidence type="ECO:0000256" key="2">
    <source>
        <dbReference type="SAM" id="MobiDB-lite"/>
    </source>
</evidence>
<dbReference type="Proteomes" id="UP001190700">
    <property type="component" value="Unassembled WGS sequence"/>
</dbReference>